<accession>A0ABT8DUL0</accession>
<reference evidence="1 2" key="1">
    <citation type="submission" date="2023-06" db="EMBL/GenBank/DDBJ databases">
        <title>Pelomonas sp. PFR6 16S ribosomal RNA gene Genome sequencing and assembly.</title>
        <authorList>
            <person name="Woo H."/>
        </authorList>
    </citation>
    <scope>NUCLEOTIDE SEQUENCE [LARGE SCALE GENOMIC DNA]</scope>
    <source>
        <strain evidence="1 2">PFR6</strain>
    </source>
</reference>
<evidence type="ECO:0000313" key="2">
    <source>
        <dbReference type="Proteomes" id="UP001228044"/>
    </source>
</evidence>
<dbReference type="Proteomes" id="UP001228044">
    <property type="component" value="Unassembled WGS sequence"/>
</dbReference>
<protein>
    <recommendedName>
        <fullName evidence="3">Bro-N domain-containing protein</fullName>
    </recommendedName>
</protein>
<dbReference type="RefSeq" id="WP_290358890.1">
    <property type="nucleotide sequence ID" value="NZ_JAUHHC010000002.1"/>
</dbReference>
<evidence type="ECO:0000313" key="1">
    <source>
        <dbReference type="EMBL" id="MDN3920599.1"/>
    </source>
</evidence>
<proteinExistence type="predicted"/>
<dbReference type="EMBL" id="JAUHHC010000002">
    <property type="protein sequence ID" value="MDN3920599.1"/>
    <property type="molecule type" value="Genomic_DNA"/>
</dbReference>
<keyword evidence="2" id="KW-1185">Reference proteome</keyword>
<evidence type="ECO:0008006" key="3">
    <source>
        <dbReference type="Google" id="ProtNLM"/>
    </source>
</evidence>
<gene>
    <name evidence="1" type="ORF">QWJ38_09945</name>
</gene>
<name>A0ABT8DUL0_9BURK</name>
<comment type="caution">
    <text evidence="1">The sequence shown here is derived from an EMBL/GenBank/DDBJ whole genome shotgun (WGS) entry which is preliminary data.</text>
</comment>
<sequence>MLGSLFGNLIGRPVVEACAWLYGKLRELAYADVEGRHYQFRGNPIDTIEGAGSERWLLLSDVRRTVADLPSFASLRHMYPQGLRVEGASPKEQQQRIEAKTLIAVLAKGQDLRTRRFIVWLRQDVVFPAERKAELRRTR</sequence>
<organism evidence="1 2">
    <name type="scientific">Roseateles violae</name>
    <dbReference type="NCBI Taxonomy" id="3058042"/>
    <lineage>
        <taxon>Bacteria</taxon>
        <taxon>Pseudomonadati</taxon>
        <taxon>Pseudomonadota</taxon>
        <taxon>Betaproteobacteria</taxon>
        <taxon>Burkholderiales</taxon>
        <taxon>Sphaerotilaceae</taxon>
        <taxon>Roseateles</taxon>
    </lineage>
</organism>